<dbReference type="Proteomes" id="UP000077013">
    <property type="component" value="Unassembled WGS sequence"/>
</dbReference>
<sequence>MKILNNILPFLFCFSVLTAFAQERTNAKNQDEELGKVSWYRDFDTAIALSEKNNKPILILFQEVPGCATCRNYGHNVLSSPLMTEAIQNEFIPLAIFNNKGGNDRKILQKYKEPSWNNPVVRIVNSKGDNLVARVASDYSAKGLYDAMVKSLQISGQEIPEYMKLLGKELSVNNTSEVKENYYSMYCFWTGEKQLGNNEGVLNTEAGFMKGREVVKVTYVPEIISDETLTSFAKQNRMTPITKDDSYRHSDKDEDYYLQHSDYKYLPLSKIQRTKINSALGNRESAEKYLSPMQCKWLSELKKSKKSSVLFNQNFKTSWEELASK</sequence>
<organism evidence="2 3">
    <name type="scientific">Cochleicola gelatinilyticus</name>
    <dbReference type="NCBI Taxonomy" id="1763537"/>
    <lineage>
        <taxon>Bacteria</taxon>
        <taxon>Pseudomonadati</taxon>
        <taxon>Bacteroidota</taxon>
        <taxon>Flavobacteriia</taxon>
        <taxon>Flavobacteriales</taxon>
        <taxon>Flavobacteriaceae</taxon>
        <taxon>Cochleicola</taxon>
    </lineage>
</organism>
<dbReference type="Gene3D" id="3.30.1060.10">
    <property type="entry name" value="Peptide methionine sulphoxide reductase MsrA"/>
    <property type="match status" value="1"/>
</dbReference>
<dbReference type="InterPro" id="IPR036509">
    <property type="entry name" value="Met_Sox_Rdtase_MsrA_sf"/>
</dbReference>
<reference evidence="2 3" key="1">
    <citation type="submission" date="2016-02" db="EMBL/GenBank/DDBJ databases">
        <title>Ulvibacter sp. LPB0005, isolated from Thais luteostoma.</title>
        <authorList>
            <person name="Shin S.-K."/>
            <person name="Yi H."/>
        </authorList>
    </citation>
    <scope>NUCLEOTIDE SEQUENCE [LARGE SCALE GENOMIC DNA]</scope>
    <source>
        <strain evidence="2 3">LPB0005</strain>
    </source>
</reference>
<dbReference type="SUPFAM" id="SSF52833">
    <property type="entry name" value="Thioredoxin-like"/>
    <property type="match status" value="1"/>
</dbReference>
<evidence type="ECO:0000313" key="2">
    <source>
        <dbReference type="EMBL" id="OAB78214.1"/>
    </source>
</evidence>
<dbReference type="SUPFAM" id="SSF55068">
    <property type="entry name" value="Peptide methionine sulfoxide reductase"/>
    <property type="match status" value="1"/>
</dbReference>
<feature type="signal peptide" evidence="1">
    <location>
        <begin position="1"/>
        <end position="21"/>
    </location>
</feature>
<dbReference type="NCBIfam" id="NF041383">
    <property type="entry name" value="Trx_VPGUxxT_two"/>
    <property type="match status" value="1"/>
</dbReference>
<dbReference type="OrthoDB" id="1143360at2"/>
<name>A0A167H4Q9_9FLAO</name>
<evidence type="ECO:0000313" key="3">
    <source>
        <dbReference type="Proteomes" id="UP000077013"/>
    </source>
</evidence>
<evidence type="ECO:0008006" key="4">
    <source>
        <dbReference type="Google" id="ProtNLM"/>
    </source>
</evidence>
<dbReference type="RefSeq" id="WP_068593043.1">
    <property type="nucleotide sequence ID" value="NZ_LRXL01000045.1"/>
</dbReference>
<proteinExistence type="predicted"/>
<protein>
    <recommendedName>
        <fullName evidence="4">Thioredoxin family protein</fullName>
    </recommendedName>
</protein>
<dbReference type="STRING" id="1763537.ULVI_12110"/>
<dbReference type="Gene3D" id="3.40.30.10">
    <property type="entry name" value="Glutaredoxin"/>
    <property type="match status" value="1"/>
</dbReference>
<dbReference type="EMBL" id="LRXL01000045">
    <property type="protein sequence ID" value="OAB78214.1"/>
    <property type="molecule type" value="Genomic_DNA"/>
</dbReference>
<dbReference type="InterPro" id="IPR036249">
    <property type="entry name" value="Thioredoxin-like_sf"/>
</dbReference>
<keyword evidence="1" id="KW-0732">Signal</keyword>
<dbReference type="GO" id="GO:0008113">
    <property type="term" value="F:peptide-methionine (S)-S-oxide reductase activity"/>
    <property type="evidence" value="ECO:0007669"/>
    <property type="project" value="InterPro"/>
</dbReference>
<dbReference type="Pfam" id="PF13899">
    <property type="entry name" value="Thioredoxin_7"/>
    <property type="match status" value="1"/>
</dbReference>
<dbReference type="AlphaFoldDB" id="A0A167H4Q9"/>
<comment type="caution">
    <text evidence="2">The sequence shown here is derived from an EMBL/GenBank/DDBJ whole genome shotgun (WGS) entry which is preliminary data.</text>
</comment>
<evidence type="ECO:0000256" key="1">
    <source>
        <dbReference type="SAM" id="SignalP"/>
    </source>
</evidence>
<keyword evidence="3" id="KW-1185">Reference proteome</keyword>
<gene>
    <name evidence="2" type="ORF">ULVI_12110</name>
</gene>
<accession>A0A167H4Q9</accession>
<feature type="chain" id="PRO_5007887358" description="Thioredoxin family protein" evidence="1">
    <location>
        <begin position="22"/>
        <end position="325"/>
    </location>
</feature>